<reference evidence="2 3" key="2">
    <citation type="submission" date="2018-11" db="EMBL/GenBank/DDBJ databases">
        <authorList>
            <consortium name="Pathogen Informatics"/>
        </authorList>
    </citation>
    <scope>NUCLEOTIDE SEQUENCE [LARGE SCALE GENOMIC DNA]</scope>
    <source>
        <strain evidence="2 3">Egypt</strain>
    </source>
</reference>
<dbReference type="InterPro" id="IPR052607">
    <property type="entry name" value="CEP104-like"/>
</dbReference>
<dbReference type="OrthoDB" id="66599at2759"/>
<dbReference type="GO" id="GO:0005929">
    <property type="term" value="C:cilium"/>
    <property type="evidence" value="ECO:0007669"/>
    <property type="project" value="TreeGrafter"/>
</dbReference>
<feature type="domain" description="Centrosomal protein CEP104 N-terminal" evidence="1">
    <location>
        <begin position="33"/>
        <end position="72"/>
    </location>
</feature>
<reference evidence="4" key="1">
    <citation type="submission" date="2016-06" db="UniProtKB">
        <authorList>
            <consortium name="WormBaseParasite"/>
        </authorList>
    </citation>
    <scope>IDENTIFICATION</scope>
</reference>
<dbReference type="InterPro" id="IPR048739">
    <property type="entry name" value="CEP104_N"/>
</dbReference>
<evidence type="ECO:0000259" key="1">
    <source>
        <dbReference type="Pfam" id="PF21038"/>
    </source>
</evidence>
<feature type="domain" description="Centrosomal protein CEP104 N-terminal" evidence="1">
    <location>
        <begin position="84"/>
        <end position="160"/>
    </location>
</feature>
<evidence type="ECO:0000313" key="2">
    <source>
        <dbReference type="EMBL" id="VDP90919.1"/>
    </source>
</evidence>
<dbReference type="AlphaFoldDB" id="A0A183B362"/>
<dbReference type="InterPro" id="IPR008979">
    <property type="entry name" value="Galactose-bd-like_sf"/>
</dbReference>
<dbReference type="Gene3D" id="2.60.120.260">
    <property type="entry name" value="Galactose-binding domain-like"/>
    <property type="match status" value="1"/>
</dbReference>
<dbReference type="EMBL" id="UZAN01055597">
    <property type="protein sequence ID" value="VDP90919.1"/>
    <property type="molecule type" value="Genomic_DNA"/>
</dbReference>
<gene>
    <name evidence="2" type="ORF">ECPE_LOCUS13647</name>
</gene>
<keyword evidence="3" id="KW-1185">Reference proteome</keyword>
<accession>A0A183B362</accession>
<name>A0A183B362_9TREM</name>
<protein>
    <submittedName>
        <fullName evidence="4">Glyco_hydro_65N domain-containing protein</fullName>
    </submittedName>
</protein>
<dbReference type="PANTHER" id="PTHR13371">
    <property type="entry name" value="GLYCINE-, GLUTAMATE-, THIENYLCYCLOHEXYLPIPERIDINE-BINDING PROTEIN"/>
    <property type="match status" value="1"/>
</dbReference>
<organism evidence="4">
    <name type="scientific">Echinostoma caproni</name>
    <dbReference type="NCBI Taxonomy" id="27848"/>
    <lineage>
        <taxon>Eukaryota</taxon>
        <taxon>Metazoa</taxon>
        <taxon>Spiralia</taxon>
        <taxon>Lophotrochozoa</taxon>
        <taxon>Platyhelminthes</taxon>
        <taxon>Trematoda</taxon>
        <taxon>Digenea</taxon>
        <taxon>Plagiorchiida</taxon>
        <taxon>Echinostomata</taxon>
        <taxon>Echinostomatoidea</taxon>
        <taxon>Echinostomatidae</taxon>
        <taxon>Echinostoma</taxon>
    </lineage>
</organism>
<dbReference type="SUPFAM" id="SSF49785">
    <property type="entry name" value="Galactose-binding domain-like"/>
    <property type="match status" value="1"/>
</dbReference>
<dbReference type="Proteomes" id="UP000272942">
    <property type="component" value="Unassembled WGS sequence"/>
</dbReference>
<dbReference type="WBParaSite" id="ECPE_0001368701-mRNA-1">
    <property type="protein sequence ID" value="ECPE_0001368701-mRNA-1"/>
    <property type="gene ID" value="ECPE_0001368701"/>
</dbReference>
<sequence length="192" mass="22379">MPHKLPFRLVYVTCQDEHFPATELNHHSPATRGWISSRFCTFPQQLVFELQERANLRKIQLLSHQYLIGTTVIKHYHYLIYPQLASKIEFFVGDIRDDDIRHYQNARYTRLGYVSLSDNRSTEFKARELKSVHVDATGTFVQLMLHKNYANEHNLYNQASDFCHVTFILNHNSQNGARGHNAPGLISRLVVL</sequence>
<evidence type="ECO:0000313" key="4">
    <source>
        <dbReference type="WBParaSite" id="ECPE_0001368701-mRNA-1"/>
    </source>
</evidence>
<proteinExistence type="predicted"/>
<dbReference type="PANTHER" id="PTHR13371:SF0">
    <property type="entry name" value="CENTROSOMAL PROTEIN OF 104 KDA"/>
    <property type="match status" value="1"/>
</dbReference>
<dbReference type="Pfam" id="PF21038">
    <property type="entry name" value="CEP104_N"/>
    <property type="match status" value="2"/>
</dbReference>
<evidence type="ECO:0000313" key="3">
    <source>
        <dbReference type="Proteomes" id="UP000272942"/>
    </source>
</evidence>